<protein>
    <submittedName>
        <fullName evidence="1">Uncharacterized protein</fullName>
    </submittedName>
</protein>
<accession>A0A9P5A486</accession>
<keyword evidence="2" id="KW-1185">Reference proteome</keyword>
<organism evidence="1 2">
    <name type="scientific">Fusarium beomiforme</name>
    <dbReference type="NCBI Taxonomy" id="44412"/>
    <lineage>
        <taxon>Eukaryota</taxon>
        <taxon>Fungi</taxon>
        <taxon>Dikarya</taxon>
        <taxon>Ascomycota</taxon>
        <taxon>Pezizomycotina</taxon>
        <taxon>Sordariomycetes</taxon>
        <taxon>Hypocreomycetidae</taxon>
        <taxon>Hypocreales</taxon>
        <taxon>Nectriaceae</taxon>
        <taxon>Fusarium</taxon>
        <taxon>Fusarium burgessii species complex</taxon>
    </lineage>
</organism>
<dbReference type="Proteomes" id="UP000730481">
    <property type="component" value="Unassembled WGS sequence"/>
</dbReference>
<dbReference type="EMBL" id="PVQB02001257">
    <property type="protein sequence ID" value="KAF4331982.1"/>
    <property type="molecule type" value="Genomic_DNA"/>
</dbReference>
<sequence>MASAQEAEQIIRSLNGGNKSFAKAIAAKDRPSVSFRIYDPDKVVIHYNDDGLTKADLEALCRPIPKGQMKEPNFRTVVVACKKVHIQSGNFSFGFQHNPFEPSDSMLRPVWVSPSEDIPNNLSCITLHLHDQCSKEDAENLRNIIYSQFEKLHE</sequence>
<dbReference type="AlphaFoldDB" id="A0A9P5A486"/>
<dbReference type="OrthoDB" id="1262810at2759"/>
<reference evidence="1" key="1">
    <citation type="journal article" date="2017" name="Mycologia">
        <title>Fusarium algeriense, sp. nov., a novel toxigenic crown rot pathogen of durum wheat from Algeria is nested in the Fusarium burgessii species complex.</title>
        <authorList>
            <person name="Laraba I."/>
            <person name="Keddad A."/>
            <person name="Boureghda H."/>
            <person name="Abdallah N."/>
            <person name="Vaughan M.M."/>
            <person name="Proctor R.H."/>
            <person name="Busman M."/>
            <person name="O'Donnell K."/>
        </authorList>
    </citation>
    <scope>NUCLEOTIDE SEQUENCE</scope>
    <source>
        <strain evidence="1">NRRL 25174</strain>
    </source>
</reference>
<reference evidence="1" key="2">
    <citation type="submission" date="2020-02" db="EMBL/GenBank/DDBJ databases">
        <title>Identification and distribution of gene clusters putatively required for synthesis of sphingolipid metabolism inhibitors in phylogenetically diverse species of the filamentous fungus Fusarium.</title>
        <authorList>
            <person name="Kim H.-S."/>
            <person name="Busman M."/>
            <person name="Brown D.W."/>
            <person name="Divon H."/>
            <person name="Uhlig S."/>
            <person name="Proctor R.H."/>
        </authorList>
    </citation>
    <scope>NUCLEOTIDE SEQUENCE</scope>
    <source>
        <strain evidence="1">NRRL 25174</strain>
    </source>
</reference>
<comment type="caution">
    <text evidence="1">The sequence shown here is derived from an EMBL/GenBank/DDBJ whole genome shotgun (WGS) entry which is preliminary data.</text>
</comment>
<name>A0A9P5A486_9HYPO</name>
<proteinExistence type="predicted"/>
<evidence type="ECO:0000313" key="2">
    <source>
        <dbReference type="Proteomes" id="UP000730481"/>
    </source>
</evidence>
<gene>
    <name evidence="1" type="ORF">FBEOM_14226</name>
</gene>
<feature type="non-terminal residue" evidence="1">
    <location>
        <position position="1"/>
    </location>
</feature>
<evidence type="ECO:0000313" key="1">
    <source>
        <dbReference type="EMBL" id="KAF4331982.1"/>
    </source>
</evidence>